<dbReference type="Gene3D" id="3.10.450.50">
    <property type="match status" value="1"/>
</dbReference>
<reference evidence="2" key="1">
    <citation type="journal article" date="2019" name="Int. J. Syst. Evol. Microbiol.">
        <title>The Global Catalogue of Microorganisms (GCM) 10K type strain sequencing project: providing services to taxonomists for standard genome sequencing and annotation.</title>
        <authorList>
            <consortium name="The Broad Institute Genomics Platform"/>
            <consortium name="The Broad Institute Genome Sequencing Center for Infectious Disease"/>
            <person name="Wu L."/>
            <person name="Ma J."/>
        </authorList>
    </citation>
    <scope>NUCLEOTIDE SEQUENCE [LARGE SCALE GENOMIC DNA]</scope>
    <source>
        <strain evidence="2">CGMCC 1.7693</strain>
    </source>
</reference>
<dbReference type="InterPro" id="IPR032710">
    <property type="entry name" value="NTF2-like_dom_sf"/>
</dbReference>
<protein>
    <recommendedName>
        <fullName evidence="3">Nuclear transport factor 2 family protein</fullName>
    </recommendedName>
</protein>
<name>A0ABQ2P267_9BACI</name>
<evidence type="ECO:0000313" key="1">
    <source>
        <dbReference type="EMBL" id="GGP16308.1"/>
    </source>
</evidence>
<accession>A0ABQ2P267</accession>
<dbReference type="RefSeq" id="WP_188737878.1">
    <property type="nucleotide sequence ID" value="NZ_BMLW01000019.1"/>
</dbReference>
<dbReference type="Proteomes" id="UP000641206">
    <property type="component" value="Unassembled WGS sequence"/>
</dbReference>
<proteinExistence type="predicted"/>
<comment type="caution">
    <text evidence="1">The sequence shown here is derived from an EMBL/GenBank/DDBJ whole genome shotgun (WGS) entry which is preliminary data.</text>
</comment>
<evidence type="ECO:0000313" key="2">
    <source>
        <dbReference type="Proteomes" id="UP000641206"/>
    </source>
</evidence>
<keyword evidence="2" id="KW-1185">Reference proteome</keyword>
<gene>
    <name evidence="1" type="ORF">GCM10011346_47680</name>
</gene>
<organism evidence="1 2">
    <name type="scientific">Oceanobacillus neutriphilus</name>
    <dbReference type="NCBI Taxonomy" id="531815"/>
    <lineage>
        <taxon>Bacteria</taxon>
        <taxon>Bacillati</taxon>
        <taxon>Bacillota</taxon>
        <taxon>Bacilli</taxon>
        <taxon>Bacillales</taxon>
        <taxon>Bacillaceae</taxon>
        <taxon>Oceanobacillus</taxon>
    </lineage>
</organism>
<dbReference type="SUPFAM" id="SSF54427">
    <property type="entry name" value="NTF2-like"/>
    <property type="match status" value="1"/>
</dbReference>
<sequence length="134" mass="15325">MDKEQAIEFLSRMYQEIIVDMKIEKIPNYFSKHYVQTTDGVSTNIAEFTSHVLALKGIVKSISLSPFYDVLFDVDKQTATLRYTVTANKKSGETGEIEVIAIFELDNDKIVRCNEQSCPLNQKEEFKDLASVNY</sequence>
<evidence type="ECO:0008006" key="3">
    <source>
        <dbReference type="Google" id="ProtNLM"/>
    </source>
</evidence>
<dbReference type="EMBL" id="BMLW01000019">
    <property type="protein sequence ID" value="GGP16308.1"/>
    <property type="molecule type" value="Genomic_DNA"/>
</dbReference>